<proteinExistence type="predicted"/>
<accession>A0AAD9NP52</accession>
<dbReference type="EMBL" id="JAODUO010000612">
    <property type="protein sequence ID" value="KAK2177220.1"/>
    <property type="molecule type" value="Genomic_DNA"/>
</dbReference>
<dbReference type="AlphaFoldDB" id="A0AAD9NP52"/>
<evidence type="ECO:0000313" key="1">
    <source>
        <dbReference type="EMBL" id="KAK2177220.1"/>
    </source>
</evidence>
<organism evidence="1 2">
    <name type="scientific">Ridgeia piscesae</name>
    <name type="common">Tubeworm</name>
    <dbReference type="NCBI Taxonomy" id="27915"/>
    <lineage>
        <taxon>Eukaryota</taxon>
        <taxon>Metazoa</taxon>
        <taxon>Spiralia</taxon>
        <taxon>Lophotrochozoa</taxon>
        <taxon>Annelida</taxon>
        <taxon>Polychaeta</taxon>
        <taxon>Sedentaria</taxon>
        <taxon>Canalipalpata</taxon>
        <taxon>Sabellida</taxon>
        <taxon>Siboglinidae</taxon>
        <taxon>Ridgeia</taxon>
    </lineage>
</organism>
<sequence>MCPSRPHTESFTWWIHGSLVEGYRESYQCTPAVRLNYCVLSGEHHLGSHSALVDLLSVDL</sequence>
<comment type="caution">
    <text evidence="1">The sequence shown here is derived from an EMBL/GenBank/DDBJ whole genome shotgun (WGS) entry which is preliminary data.</text>
</comment>
<reference evidence="1" key="1">
    <citation type="journal article" date="2023" name="Mol. Biol. Evol.">
        <title>Third-Generation Sequencing Reveals the Adaptive Role of the Epigenome in Three Deep-Sea Polychaetes.</title>
        <authorList>
            <person name="Perez M."/>
            <person name="Aroh O."/>
            <person name="Sun Y."/>
            <person name="Lan Y."/>
            <person name="Juniper S.K."/>
            <person name="Young C.R."/>
            <person name="Angers B."/>
            <person name="Qian P.Y."/>
        </authorList>
    </citation>
    <scope>NUCLEOTIDE SEQUENCE</scope>
    <source>
        <strain evidence="1">R07B-5</strain>
    </source>
</reference>
<name>A0AAD9NP52_RIDPI</name>
<dbReference type="Proteomes" id="UP001209878">
    <property type="component" value="Unassembled WGS sequence"/>
</dbReference>
<protein>
    <submittedName>
        <fullName evidence="1">Uncharacterized protein</fullName>
    </submittedName>
</protein>
<evidence type="ECO:0000313" key="2">
    <source>
        <dbReference type="Proteomes" id="UP001209878"/>
    </source>
</evidence>
<gene>
    <name evidence="1" type="ORF">NP493_612g00010</name>
</gene>
<keyword evidence="2" id="KW-1185">Reference proteome</keyword>